<dbReference type="Pfam" id="PF04195">
    <property type="entry name" value="Transposase_28"/>
    <property type="match status" value="1"/>
</dbReference>
<feature type="domain" description="Transposase (putative) gypsy type" evidence="3">
    <location>
        <begin position="325"/>
        <end position="390"/>
    </location>
</feature>
<feature type="coiled-coil region" evidence="1">
    <location>
        <begin position="676"/>
        <end position="780"/>
    </location>
</feature>
<dbReference type="GeneID" id="111312782"/>
<dbReference type="KEGG" id="dzi:111312782"/>
<reference evidence="5" key="1">
    <citation type="submission" date="2025-08" db="UniProtKB">
        <authorList>
            <consortium name="RefSeq"/>
        </authorList>
    </citation>
    <scope>IDENTIFICATION</scope>
    <source>
        <tissue evidence="5">Fruit stalk</tissue>
    </source>
</reference>
<dbReference type="Proteomes" id="UP000515121">
    <property type="component" value="Unplaced"/>
</dbReference>
<gene>
    <name evidence="5" type="primary">LOC111312782</name>
</gene>
<accession>A0A6P6AW62</accession>
<name>A0A6P6AW62_DURZI</name>
<dbReference type="AlphaFoldDB" id="A0A6P6AW62"/>
<evidence type="ECO:0000313" key="4">
    <source>
        <dbReference type="Proteomes" id="UP000515121"/>
    </source>
</evidence>
<dbReference type="Gene3D" id="3.30.40.10">
    <property type="entry name" value="Zinc/RING finger domain, C3HC4 (zinc finger)"/>
    <property type="match status" value="1"/>
</dbReference>
<feature type="compositionally biased region" description="Basic and acidic residues" evidence="2">
    <location>
        <begin position="557"/>
        <end position="567"/>
    </location>
</feature>
<dbReference type="InterPro" id="IPR007321">
    <property type="entry name" value="Transposase_28"/>
</dbReference>
<feature type="compositionally biased region" description="Polar residues" evidence="2">
    <location>
        <begin position="214"/>
        <end position="228"/>
    </location>
</feature>
<sequence length="851" mass="94513">MIVICHGHTQKALLMNQLDDPCDICGDVGFAEHIVTCFQCKMAKEHGYRMREVLLTIPEIWFCEECRLSKAIASSKSVIVEDVPVSSTSITFECVCTSPVLKLSKKSVHDKREMASKSNPSKTLSPGGFLKNQERSGHACKQVAARIGNVKKSSGPSKSEHLPRYLVSRLDQSSTMATVSKSNPTRFKAAPAKLSVKKIKASHEHRKIGHSSARFGSNTQQKANQTSKNLKDKKTSAICEKKTHATFMPGEKIETSRSQGKDSEQVSPDGFVSLSVDMIASTLAERDLNDIARKYHIDTIKYHLSLPKSSQRANSNFARKHTFCIYADAFKAGLRLPLHPLIPAILRQFGVAPTQITPNSWRVLICFISFCCSQKITPTVNLFRAIYSLKDHSGDGKGWWFFCARNGLKLFDGFPSSTKGWKSMFFIISTSEMDCLRVNTKWGHPNGAANQSLTPSAEKVKSLGDLLAAATNNPPDSKVLLSEEALIQAGISSALLKSKGSKGEVKQHHSLSQSGLVRTLKRQRAATKAGKSSWSALPCQDPILADEDQEGQPQTKRPKEPQQRMEETDLLQPTELTNQPQEIVSPVTSAPLAPNGSPHEVVPQQPSLQFSIQRIAGSSAPTVNCNSSGIASGDFPPSNAKVTPTGSVEYMVLPHYRYFVAQKHALDMNQELMCQAMEMDREIHILKGERNELRTELESKKMAVAELESARKATVELQSLSEKQIQKLEKKVEQMEIKLKETQEKARTRKDRFAKLKSRLKLAKHRAEYAERKAVAAEEKWHQSELAESTVAEETLKNFKASQEFRDLVEDYNAEAYGLGLDAAIEKVKRQYPDLDLSMIDFYAEEHNGGA</sequence>
<feature type="region of interest" description="Disordered" evidence="2">
    <location>
        <begin position="107"/>
        <end position="135"/>
    </location>
</feature>
<feature type="region of interest" description="Disordered" evidence="2">
    <location>
        <begin position="500"/>
        <end position="580"/>
    </location>
</feature>
<evidence type="ECO:0000313" key="5">
    <source>
        <dbReference type="RefSeq" id="XP_022769119.1"/>
    </source>
</evidence>
<dbReference type="OrthoDB" id="1750920at2759"/>
<dbReference type="PANTHER" id="PTHR31099:SF49">
    <property type="entry name" value="MYOSIN HEAVY CHAIN-LIKE PROTEIN"/>
    <property type="match status" value="1"/>
</dbReference>
<dbReference type="RefSeq" id="XP_022769119.1">
    <property type="nucleotide sequence ID" value="XM_022913384.1"/>
</dbReference>
<evidence type="ECO:0000256" key="2">
    <source>
        <dbReference type="SAM" id="MobiDB-lite"/>
    </source>
</evidence>
<protein>
    <submittedName>
        <fullName evidence="5">Uncharacterized protein LOC111312782 isoform X1</fullName>
    </submittedName>
</protein>
<evidence type="ECO:0000259" key="3">
    <source>
        <dbReference type="Pfam" id="PF04195"/>
    </source>
</evidence>
<keyword evidence="1" id="KW-0175">Coiled coil</keyword>
<dbReference type="PANTHER" id="PTHR31099">
    <property type="entry name" value="OS06G0165300 PROTEIN"/>
    <property type="match status" value="1"/>
</dbReference>
<keyword evidence="4" id="KW-1185">Reference proteome</keyword>
<feature type="region of interest" description="Disordered" evidence="2">
    <location>
        <begin position="203"/>
        <end position="234"/>
    </location>
</feature>
<proteinExistence type="predicted"/>
<evidence type="ECO:0000256" key="1">
    <source>
        <dbReference type="SAM" id="Coils"/>
    </source>
</evidence>
<dbReference type="InterPro" id="IPR013083">
    <property type="entry name" value="Znf_RING/FYVE/PHD"/>
</dbReference>
<organism evidence="4 5">
    <name type="scientific">Durio zibethinus</name>
    <name type="common">Durian</name>
    <dbReference type="NCBI Taxonomy" id="66656"/>
    <lineage>
        <taxon>Eukaryota</taxon>
        <taxon>Viridiplantae</taxon>
        <taxon>Streptophyta</taxon>
        <taxon>Embryophyta</taxon>
        <taxon>Tracheophyta</taxon>
        <taxon>Spermatophyta</taxon>
        <taxon>Magnoliopsida</taxon>
        <taxon>eudicotyledons</taxon>
        <taxon>Gunneridae</taxon>
        <taxon>Pentapetalae</taxon>
        <taxon>rosids</taxon>
        <taxon>malvids</taxon>
        <taxon>Malvales</taxon>
        <taxon>Malvaceae</taxon>
        <taxon>Helicteroideae</taxon>
        <taxon>Durio</taxon>
    </lineage>
</organism>